<sequence length="437" mass="48260">MWNQEVVFKITSLELEGENRHLRGVFMKPEAWDKELLSKMQPVPETKEEEGKTKKRAAKKQSLPPPTEDANVTMPLSQFQQSLKIHSTPIPGVTGLASKNLKRKKAEPVESDESQSKLFSPPKSSEEQPELSPKKKKKKEKLEKEQKLEQGGDKLKEESGETADEGLGEVQKLLEIARKKAFASTKSEKDGSSAGEGDSTKNKIVEVKKAGKEKAKATPKKSEEVNGVAKKVETKEDSESSSEDESTLPAKLRKTLEKVVKQEPVVAVAAVAKKGSKAAPKTKAASNGSEEDPAMALLMAMRSELFQSDDLPEAEETIAKKEKKKAPAAKVKEVKLADEKKPPSEVKSKAKVENEVKPKQSEAKKKKEEKKPKEKKEKSKPDAKLQNSAASKAKATKKGKAKKDEAGAKYPKFEDDMDLNEFARKLLQQQIKDLNSK</sequence>
<accession>A0A8S1DGI5</accession>
<keyword evidence="3" id="KW-1185">Reference proteome</keyword>
<feature type="region of interest" description="Disordered" evidence="1">
    <location>
        <begin position="181"/>
        <end position="251"/>
    </location>
</feature>
<evidence type="ECO:0000313" key="3">
    <source>
        <dbReference type="Proteomes" id="UP000494165"/>
    </source>
</evidence>
<dbReference type="Proteomes" id="UP000494165">
    <property type="component" value="Unassembled WGS sequence"/>
</dbReference>
<reference evidence="2 3" key="1">
    <citation type="submission" date="2020-04" db="EMBL/GenBank/DDBJ databases">
        <authorList>
            <person name="Alioto T."/>
            <person name="Alioto T."/>
            <person name="Gomez Garrido J."/>
        </authorList>
    </citation>
    <scope>NUCLEOTIDE SEQUENCE [LARGE SCALE GENOMIC DNA]</scope>
</reference>
<feature type="region of interest" description="Disordered" evidence="1">
    <location>
        <begin position="37"/>
        <end position="169"/>
    </location>
</feature>
<dbReference type="AlphaFoldDB" id="A0A8S1DGI5"/>
<feature type="region of interest" description="Disordered" evidence="1">
    <location>
        <begin position="272"/>
        <end position="417"/>
    </location>
</feature>
<feature type="compositionally biased region" description="Basic and acidic residues" evidence="1">
    <location>
        <begin position="140"/>
        <end position="159"/>
    </location>
</feature>
<evidence type="ECO:0000256" key="1">
    <source>
        <dbReference type="SAM" id="MobiDB-lite"/>
    </source>
</evidence>
<feature type="compositionally biased region" description="Basic and acidic residues" evidence="1">
    <location>
        <begin position="402"/>
        <end position="414"/>
    </location>
</feature>
<feature type="compositionally biased region" description="Basic and acidic residues" evidence="1">
    <location>
        <begin position="330"/>
        <end position="383"/>
    </location>
</feature>
<organism evidence="2 3">
    <name type="scientific">Cloeon dipterum</name>
    <dbReference type="NCBI Taxonomy" id="197152"/>
    <lineage>
        <taxon>Eukaryota</taxon>
        <taxon>Metazoa</taxon>
        <taxon>Ecdysozoa</taxon>
        <taxon>Arthropoda</taxon>
        <taxon>Hexapoda</taxon>
        <taxon>Insecta</taxon>
        <taxon>Pterygota</taxon>
        <taxon>Palaeoptera</taxon>
        <taxon>Ephemeroptera</taxon>
        <taxon>Pisciforma</taxon>
        <taxon>Baetidae</taxon>
        <taxon>Cloeon</taxon>
    </lineage>
</organism>
<protein>
    <submittedName>
        <fullName evidence="2">Uncharacterized protein</fullName>
    </submittedName>
</protein>
<feature type="compositionally biased region" description="Low complexity" evidence="1">
    <location>
        <begin position="272"/>
        <end position="281"/>
    </location>
</feature>
<gene>
    <name evidence="2" type="ORF">CLODIP_2_CD00212</name>
</gene>
<feature type="compositionally biased region" description="Polar residues" evidence="1">
    <location>
        <begin position="74"/>
        <end position="85"/>
    </location>
</feature>
<proteinExistence type="predicted"/>
<evidence type="ECO:0000313" key="2">
    <source>
        <dbReference type="EMBL" id="CAB3382751.1"/>
    </source>
</evidence>
<dbReference type="EMBL" id="CADEPI010000282">
    <property type="protein sequence ID" value="CAB3382751.1"/>
    <property type="molecule type" value="Genomic_DNA"/>
</dbReference>
<comment type="caution">
    <text evidence="2">The sequence shown here is derived from an EMBL/GenBank/DDBJ whole genome shotgun (WGS) entry which is preliminary data.</text>
</comment>
<feature type="compositionally biased region" description="Basic and acidic residues" evidence="1">
    <location>
        <begin position="198"/>
        <end position="238"/>
    </location>
</feature>
<name>A0A8S1DGI5_9INSE</name>